<name>A0A5N5ITE7_9FLAO</name>
<dbReference type="GO" id="GO:0016020">
    <property type="term" value="C:membrane"/>
    <property type="evidence" value="ECO:0007669"/>
    <property type="project" value="GOC"/>
</dbReference>
<protein>
    <recommendedName>
        <fullName evidence="1">Endonuclease/exonuclease/phosphatase domain-containing protein</fullName>
    </recommendedName>
</protein>
<dbReference type="Proteomes" id="UP000319204">
    <property type="component" value="Unassembled WGS sequence"/>
</dbReference>
<dbReference type="GO" id="GO:0003824">
    <property type="term" value="F:catalytic activity"/>
    <property type="evidence" value="ECO:0007669"/>
    <property type="project" value="InterPro"/>
</dbReference>
<proteinExistence type="predicted"/>
<sequence length="319" mass="36843">MKPRKFFAIGLSIYGLRSKPMLLLYGCALLFFSSVKGQQGRLFTFLNYNTKYGFEKDSALTANYVDWVKKLAPDVIAYQEMNGFTQNDIGNLAKRYGHPYAVIMNREYGVPVTHPLAITSKYPILDVRRVMDNLWHGYLYAKINGIHFFITHLAPFTLEDRQKDIRKIVAQMQSIPKNEMVVLAGDFNALSSMDSPSYGDDLLNAMKRSEGKFIKKSGTPILRNRTVHRRNLNNGQIDYSVIQELIDAGFEDSFYLRNDAFKNSVPTEKYRKESSFLRRIDYIWVNGRLSKKVEYSDILKDSLTDRLSDHYPVILKLKL</sequence>
<evidence type="ECO:0000313" key="3">
    <source>
        <dbReference type="Proteomes" id="UP000319204"/>
    </source>
</evidence>
<reference evidence="2" key="1">
    <citation type="submission" date="2019-10" db="EMBL/GenBank/DDBJ databases">
        <title>Muricauda hadale sp. nov., a piezophilic bacterium isolated from hadopelagic water of the Mariana Trench.</title>
        <authorList>
            <person name="Wei Y."/>
        </authorList>
    </citation>
    <scope>NUCLEOTIDE SEQUENCE [LARGE SCALE GENOMIC DNA]</scope>
    <source>
        <strain evidence="2">MT-229</strain>
    </source>
</reference>
<dbReference type="GO" id="GO:0006506">
    <property type="term" value="P:GPI anchor biosynthetic process"/>
    <property type="evidence" value="ECO:0007669"/>
    <property type="project" value="TreeGrafter"/>
</dbReference>
<evidence type="ECO:0000313" key="2">
    <source>
        <dbReference type="EMBL" id="KAB5487511.1"/>
    </source>
</evidence>
<dbReference type="EMBL" id="VNIK02000007">
    <property type="protein sequence ID" value="KAB5487511.1"/>
    <property type="molecule type" value="Genomic_DNA"/>
</dbReference>
<feature type="domain" description="Endonuclease/exonuclease/phosphatase" evidence="1">
    <location>
        <begin position="55"/>
        <end position="310"/>
    </location>
</feature>
<dbReference type="Pfam" id="PF03372">
    <property type="entry name" value="Exo_endo_phos"/>
    <property type="match status" value="1"/>
</dbReference>
<dbReference type="InterPro" id="IPR036691">
    <property type="entry name" value="Endo/exonu/phosph_ase_sf"/>
</dbReference>
<dbReference type="AlphaFoldDB" id="A0A5N5ITE7"/>
<gene>
    <name evidence="2" type="ORF">FOT42_011145</name>
</gene>
<dbReference type="Gene3D" id="3.60.10.10">
    <property type="entry name" value="Endonuclease/exonuclease/phosphatase"/>
    <property type="match status" value="1"/>
</dbReference>
<dbReference type="InterPro" id="IPR005135">
    <property type="entry name" value="Endo/exonuclease/phosphatase"/>
</dbReference>
<keyword evidence="3" id="KW-1185">Reference proteome</keyword>
<dbReference type="SUPFAM" id="SSF56219">
    <property type="entry name" value="DNase I-like"/>
    <property type="match status" value="1"/>
</dbReference>
<comment type="caution">
    <text evidence="2">The sequence shown here is derived from an EMBL/GenBank/DDBJ whole genome shotgun (WGS) entry which is preliminary data.</text>
</comment>
<evidence type="ECO:0000259" key="1">
    <source>
        <dbReference type="Pfam" id="PF03372"/>
    </source>
</evidence>
<dbReference type="OrthoDB" id="9778989at2"/>
<dbReference type="InterPro" id="IPR051916">
    <property type="entry name" value="GPI-anchor_lipid_remodeler"/>
</dbReference>
<dbReference type="PANTHER" id="PTHR14859:SF1">
    <property type="entry name" value="PGAP2-INTERACTING PROTEIN"/>
    <property type="match status" value="1"/>
</dbReference>
<organism evidence="2 3">
    <name type="scientific">Flagellimonas hadalis</name>
    <dbReference type="NCBI Taxonomy" id="2597517"/>
    <lineage>
        <taxon>Bacteria</taxon>
        <taxon>Pseudomonadati</taxon>
        <taxon>Bacteroidota</taxon>
        <taxon>Flavobacteriia</taxon>
        <taxon>Flavobacteriales</taxon>
        <taxon>Flavobacteriaceae</taxon>
        <taxon>Flagellimonas</taxon>
    </lineage>
</organism>
<dbReference type="PANTHER" id="PTHR14859">
    <property type="entry name" value="CALCOFLUOR WHITE HYPERSENSITIVE PROTEIN PRECURSOR"/>
    <property type="match status" value="1"/>
</dbReference>
<accession>A0A5N5ITE7</accession>